<name>A0A831LMR3_9BACT</name>
<feature type="domain" description="Gfo/Idh/MocA-like oxidoreductase N-terminal" evidence="1">
    <location>
        <begin position="50"/>
        <end position="155"/>
    </location>
</feature>
<dbReference type="InterPro" id="IPR036291">
    <property type="entry name" value="NAD(P)-bd_dom_sf"/>
</dbReference>
<sequence>MKRSNKETTRKKMTRKEFLGTGITAATAFTIIPSYVLGGNGRTAPSDKLNIAAIGVGSQGWSELNNDAFQNENIVALCDVNETNLKRASEKFTKAKTYVDWRIALEQKDIDAVYIASNDQSHAFISVWAMNRGKHVFCQKPLAITVEEARMVGNTYLANKGKIATQMGTQMHAHPNVRRVVELIRGGAIGVPQEAWTWCSREPHEEIKFGQYFSDMDPGPNTLNWDLWVGPSAYHPFNPSYIDGDCLQWNWFWDFGAGQIGDMGSHMMDITFWALDLDFPKTCEAVGSELKNDTCPFWLQATWEHPANSWRPAVKIHWSDGGKKPEGIPETDRFKAVVIKGDKGYLVADYGYRKIWYNNGETAEDDSTISTGMFPDTEGPITHYQEWIDASKNGGNTLSNFDYAGKLIEHNLLALVAYRVKQKINWDAANLKATNCTEADKYVGKSSLPGPTYRQGWTLNG</sequence>
<dbReference type="SUPFAM" id="SSF51735">
    <property type="entry name" value="NAD(P)-binding Rossmann-fold domains"/>
    <property type="match status" value="1"/>
</dbReference>
<proteinExistence type="predicted"/>
<evidence type="ECO:0000259" key="2">
    <source>
        <dbReference type="Pfam" id="PF19051"/>
    </source>
</evidence>
<reference evidence="3" key="1">
    <citation type="journal article" date="2020" name="mSystems">
        <title>Genome- and Community-Level Interaction Insights into Carbon Utilization and Element Cycling Functions of Hydrothermarchaeota in Hydrothermal Sediment.</title>
        <authorList>
            <person name="Zhou Z."/>
            <person name="Liu Y."/>
            <person name="Xu W."/>
            <person name="Pan J."/>
            <person name="Luo Z.H."/>
            <person name="Li M."/>
        </authorList>
    </citation>
    <scope>NUCLEOTIDE SEQUENCE [LARGE SCALE GENOMIC DNA]</scope>
    <source>
        <strain evidence="3">SpSt-1217</strain>
    </source>
</reference>
<dbReference type="InterPro" id="IPR043906">
    <property type="entry name" value="Gfo/Idh/MocA_OxRdtase_bact_C"/>
</dbReference>
<evidence type="ECO:0000259" key="1">
    <source>
        <dbReference type="Pfam" id="PF01408"/>
    </source>
</evidence>
<dbReference type="SUPFAM" id="SSF55347">
    <property type="entry name" value="Glyceraldehyde-3-phosphate dehydrogenase-like, C-terminal domain"/>
    <property type="match status" value="1"/>
</dbReference>
<comment type="caution">
    <text evidence="3">The sequence shown here is derived from an EMBL/GenBank/DDBJ whole genome shotgun (WGS) entry which is preliminary data.</text>
</comment>
<dbReference type="InterPro" id="IPR000683">
    <property type="entry name" value="Gfo/Idh/MocA-like_OxRdtase_N"/>
</dbReference>
<dbReference type="AlphaFoldDB" id="A0A831LMR3"/>
<dbReference type="PANTHER" id="PTHR43818:SF10">
    <property type="entry name" value="NADH-DEPENDENT DEHYDROGENASE-RELATED"/>
    <property type="match status" value="1"/>
</dbReference>
<feature type="domain" description="Gfo/Idh/MocA-like oxidoreductase bacterial type C-terminal" evidence="2">
    <location>
        <begin position="210"/>
        <end position="444"/>
    </location>
</feature>
<dbReference type="InterPro" id="IPR050463">
    <property type="entry name" value="Gfo/Idh/MocA_oxidrdct_glycsds"/>
</dbReference>
<dbReference type="Gene3D" id="3.40.50.720">
    <property type="entry name" value="NAD(P)-binding Rossmann-like Domain"/>
    <property type="match status" value="1"/>
</dbReference>
<evidence type="ECO:0000313" key="3">
    <source>
        <dbReference type="EMBL" id="HDR52528.1"/>
    </source>
</evidence>
<gene>
    <name evidence="3" type="ORF">ENN90_13075</name>
</gene>
<dbReference type="Pfam" id="PF19051">
    <property type="entry name" value="GFO_IDH_MocA_C2"/>
    <property type="match status" value="1"/>
</dbReference>
<dbReference type="PANTHER" id="PTHR43818">
    <property type="entry name" value="BCDNA.GH03377"/>
    <property type="match status" value="1"/>
</dbReference>
<dbReference type="GO" id="GO:0000166">
    <property type="term" value="F:nucleotide binding"/>
    <property type="evidence" value="ECO:0007669"/>
    <property type="project" value="InterPro"/>
</dbReference>
<protein>
    <submittedName>
        <fullName evidence="3">Gfo/Idh/MocA family oxidoreductase</fullName>
    </submittedName>
</protein>
<dbReference type="Pfam" id="PF01408">
    <property type="entry name" value="GFO_IDH_MocA"/>
    <property type="match status" value="1"/>
</dbReference>
<dbReference type="Proteomes" id="UP000886047">
    <property type="component" value="Unassembled WGS sequence"/>
</dbReference>
<accession>A0A831LMR3</accession>
<dbReference type="EMBL" id="DSDK01000728">
    <property type="protein sequence ID" value="HDR52528.1"/>
    <property type="molecule type" value="Genomic_DNA"/>
</dbReference>
<organism evidence="3">
    <name type="scientific">Mariniphaga anaerophila</name>
    <dbReference type="NCBI Taxonomy" id="1484053"/>
    <lineage>
        <taxon>Bacteria</taxon>
        <taxon>Pseudomonadati</taxon>
        <taxon>Bacteroidota</taxon>
        <taxon>Bacteroidia</taxon>
        <taxon>Marinilabiliales</taxon>
        <taxon>Prolixibacteraceae</taxon>
        <taxon>Mariniphaga</taxon>
    </lineage>
</organism>
<dbReference type="Gene3D" id="3.30.360.10">
    <property type="entry name" value="Dihydrodipicolinate Reductase, domain 2"/>
    <property type="match status" value="1"/>
</dbReference>